<proteinExistence type="predicted"/>
<feature type="compositionally biased region" description="Polar residues" evidence="1">
    <location>
        <begin position="32"/>
        <end position="60"/>
    </location>
</feature>
<dbReference type="InterPro" id="IPR006578">
    <property type="entry name" value="MADF-dom"/>
</dbReference>
<dbReference type="Proteomes" id="UP000494256">
    <property type="component" value="Unassembled WGS sequence"/>
</dbReference>
<feature type="domain" description="MADF" evidence="2">
    <location>
        <begin position="127"/>
        <end position="176"/>
    </location>
</feature>
<evidence type="ECO:0000259" key="2">
    <source>
        <dbReference type="Pfam" id="PF10545"/>
    </source>
</evidence>
<feature type="region of interest" description="Disordered" evidence="1">
    <location>
        <begin position="1"/>
        <end position="95"/>
    </location>
</feature>
<accession>A0A8S0ZG41</accession>
<comment type="caution">
    <text evidence="3">The sequence shown here is derived from an EMBL/GenBank/DDBJ whole genome shotgun (WGS) entry which is preliminary data.</text>
</comment>
<evidence type="ECO:0000313" key="4">
    <source>
        <dbReference type="Proteomes" id="UP000494256"/>
    </source>
</evidence>
<protein>
    <recommendedName>
        <fullName evidence="2">MADF domain-containing protein</fullName>
    </recommendedName>
</protein>
<evidence type="ECO:0000313" key="3">
    <source>
        <dbReference type="EMBL" id="CAB3232039.1"/>
    </source>
</evidence>
<evidence type="ECO:0000256" key="1">
    <source>
        <dbReference type="SAM" id="MobiDB-lite"/>
    </source>
</evidence>
<dbReference type="EMBL" id="CADEBD010000289">
    <property type="protein sequence ID" value="CAB3232039.1"/>
    <property type="molecule type" value="Genomic_DNA"/>
</dbReference>
<reference evidence="3 4" key="1">
    <citation type="submission" date="2020-04" db="EMBL/GenBank/DDBJ databases">
        <authorList>
            <person name="Wallbank WR R."/>
            <person name="Pardo Diaz C."/>
            <person name="Kozak K."/>
            <person name="Martin S."/>
            <person name="Jiggins C."/>
            <person name="Moest M."/>
            <person name="Warren A I."/>
            <person name="Byers J.R.P. K."/>
            <person name="Montejo-Kovacevich G."/>
            <person name="Yen C E."/>
        </authorList>
    </citation>
    <scope>NUCLEOTIDE SEQUENCE [LARGE SCALE GENOMIC DNA]</scope>
</reference>
<organism evidence="3 4">
    <name type="scientific">Arctia plantaginis</name>
    <name type="common">Wood tiger moth</name>
    <name type="synonym">Phalaena plantaginis</name>
    <dbReference type="NCBI Taxonomy" id="874455"/>
    <lineage>
        <taxon>Eukaryota</taxon>
        <taxon>Metazoa</taxon>
        <taxon>Ecdysozoa</taxon>
        <taxon>Arthropoda</taxon>
        <taxon>Hexapoda</taxon>
        <taxon>Insecta</taxon>
        <taxon>Pterygota</taxon>
        <taxon>Neoptera</taxon>
        <taxon>Endopterygota</taxon>
        <taxon>Lepidoptera</taxon>
        <taxon>Glossata</taxon>
        <taxon>Ditrysia</taxon>
        <taxon>Noctuoidea</taxon>
        <taxon>Erebidae</taxon>
        <taxon>Arctiinae</taxon>
        <taxon>Arctia</taxon>
    </lineage>
</organism>
<gene>
    <name evidence="3" type="ORF">APLA_LOCUS5485</name>
</gene>
<feature type="compositionally biased region" description="Basic and acidic residues" evidence="1">
    <location>
        <begin position="1"/>
        <end position="17"/>
    </location>
</feature>
<sequence length="253" mass="29190">MRSGQRRESQKHYKQHEQLSFPRPYFQERETISNISAQSEDSTLDTDLNSGSSHSAQSPSVLRDEEVIISIPSPVHTSHRTGLLSPAQETTDKPKSTAATLLEYVLKKNQNNTTEENPIDKFSILHLAQLKKKWKNLKDAYRKELRKIATSRSGDPSPDDENSMSEWKYFSLMTFLKEEFMPAENEFNLTENEYQDLDASFRSEFQSTLSPPSSLENLRPREVSMSPQNQVLRIRKYLFFPANEKLLIFGPNI</sequence>
<dbReference type="AlphaFoldDB" id="A0A8S0ZG41"/>
<dbReference type="Pfam" id="PF10545">
    <property type="entry name" value="MADF_DNA_bdg"/>
    <property type="match status" value="1"/>
</dbReference>
<name>A0A8S0ZG41_ARCPL</name>